<dbReference type="EMBL" id="GBXM01093062">
    <property type="protein sequence ID" value="JAH15515.1"/>
    <property type="molecule type" value="Transcribed_RNA"/>
</dbReference>
<proteinExistence type="predicted"/>
<name>A0A0E9QGQ3_ANGAN</name>
<reference evidence="1" key="2">
    <citation type="journal article" date="2015" name="Fish Shellfish Immunol.">
        <title>Early steps in the European eel (Anguilla anguilla)-Vibrio vulnificus interaction in the gills: Role of the RtxA13 toxin.</title>
        <authorList>
            <person name="Callol A."/>
            <person name="Pajuelo D."/>
            <person name="Ebbesson L."/>
            <person name="Teles M."/>
            <person name="MacKenzie S."/>
            <person name="Amaro C."/>
        </authorList>
    </citation>
    <scope>NUCLEOTIDE SEQUENCE</scope>
</reference>
<evidence type="ECO:0000313" key="1">
    <source>
        <dbReference type="EMBL" id="JAH15515.1"/>
    </source>
</evidence>
<organism evidence="1">
    <name type="scientific">Anguilla anguilla</name>
    <name type="common">European freshwater eel</name>
    <name type="synonym">Muraena anguilla</name>
    <dbReference type="NCBI Taxonomy" id="7936"/>
    <lineage>
        <taxon>Eukaryota</taxon>
        <taxon>Metazoa</taxon>
        <taxon>Chordata</taxon>
        <taxon>Craniata</taxon>
        <taxon>Vertebrata</taxon>
        <taxon>Euteleostomi</taxon>
        <taxon>Actinopterygii</taxon>
        <taxon>Neopterygii</taxon>
        <taxon>Teleostei</taxon>
        <taxon>Anguilliformes</taxon>
        <taxon>Anguillidae</taxon>
        <taxon>Anguilla</taxon>
    </lineage>
</organism>
<accession>A0A0E9QGQ3</accession>
<protein>
    <submittedName>
        <fullName evidence="1">Uncharacterized protein</fullName>
    </submittedName>
</protein>
<dbReference type="AlphaFoldDB" id="A0A0E9QGQ3"/>
<sequence length="43" mass="4917">MGSSWANYNRPHLPPHQLVGPLLSMVLQLYQVARIPGWNSCQR</sequence>
<reference evidence="1" key="1">
    <citation type="submission" date="2014-11" db="EMBL/GenBank/DDBJ databases">
        <authorList>
            <person name="Amaro Gonzalez C."/>
        </authorList>
    </citation>
    <scope>NUCLEOTIDE SEQUENCE</scope>
</reference>